<dbReference type="Pfam" id="PF19077">
    <property type="entry name" value="Big_13"/>
    <property type="match status" value="1"/>
</dbReference>
<dbReference type="InterPro" id="IPR040853">
    <property type="entry name" value="RapA2_cadherin-like"/>
</dbReference>
<evidence type="ECO:0000313" key="5">
    <source>
        <dbReference type="Proteomes" id="UP001595617"/>
    </source>
</evidence>
<accession>A0ABV7ZW36</accession>
<dbReference type="InterPro" id="IPR013431">
    <property type="entry name" value="Delta_60_rpt"/>
</dbReference>
<evidence type="ECO:0000313" key="4">
    <source>
        <dbReference type="EMBL" id="MFC3852732.1"/>
    </source>
</evidence>
<dbReference type="NCBIfam" id="NF012196">
    <property type="entry name" value="Ig_like_ice"/>
    <property type="match status" value="2"/>
</dbReference>
<comment type="caution">
    <text evidence="4">The sequence shown here is derived from an EMBL/GenBank/DDBJ whole genome shotgun (WGS) entry which is preliminary data.</text>
</comment>
<name>A0ABV7ZW36_9GAMM</name>
<protein>
    <submittedName>
        <fullName evidence="4">Ig-like domain-containing protein</fullName>
    </submittedName>
</protein>
<dbReference type="InterPro" id="IPR049826">
    <property type="entry name" value="Ig-like_ice"/>
</dbReference>
<dbReference type="SUPFAM" id="SSF63829">
    <property type="entry name" value="Calcium-dependent phosphotriesterase"/>
    <property type="match status" value="1"/>
</dbReference>
<dbReference type="NCBIfam" id="TIGR02608">
    <property type="entry name" value="delta_60_rpt"/>
    <property type="match status" value="4"/>
</dbReference>
<evidence type="ECO:0000259" key="3">
    <source>
        <dbReference type="Pfam" id="PF19077"/>
    </source>
</evidence>
<dbReference type="Pfam" id="PF17164">
    <property type="entry name" value="DUF5122"/>
    <property type="match status" value="4"/>
</dbReference>
<feature type="domain" description="Bacterial Ig-like" evidence="3">
    <location>
        <begin position="479"/>
        <end position="547"/>
    </location>
</feature>
<dbReference type="RefSeq" id="WP_380695221.1">
    <property type="nucleotide sequence ID" value="NZ_JBHRYR010000003.1"/>
</dbReference>
<keyword evidence="5" id="KW-1185">Reference proteome</keyword>
<dbReference type="Proteomes" id="UP001595617">
    <property type="component" value="Unassembled WGS sequence"/>
</dbReference>
<dbReference type="Pfam" id="PF17803">
    <property type="entry name" value="Cadherin_4"/>
    <property type="match status" value="1"/>
</dbReference>
<organism evidence="4 5">
    <name type="scientific">Saccharospirillum mangrovi</name>
    <dbReference type="NCBI Taxonomy" id="2161747"/>
    <lineage>
        <taxon>Bacteria</taxon>
        <taxon>Pseudomonadati</taxon>
        <taxon>Pseudomonadota</taxon>
        <taxon>Gammaproteobacteria</taxon>
        <taxon>Oceanospirillales</taxon>
        <taxon>Saccharospirillaceae</taxon>
        <taxon>Saccharospirillum</taxon>
    </lineage>
</organism>
<sequence>MTRRLSLCVVMLSAVLTACSQEPPASAQVDVDLGTASFAGLAPASRNFVLADAEADLGLSGAFLYVDADEENTTANNWRFRLAVTSTDLPIEQVYLDVRNAGDEESYGVFQLCDTETGCNTNSMQGWVSGLNPRTLGLEEGADFTLRLVAENTEQQAHIVATQPLTWAPLSLSAPALSLSDTTLTAEWEGISQTEPDQLLRYNLFVVDGLYATRSAAIAAETNRWQRRAIEGTSTNLTVDAVDLTAWVTAVNASGEVAFSPVVQLDVTPPPAPSISLNSDTGSVAGVTSNGAFTVTGLEDGATLEYSTDGGDTWSTTVPTAVEGINSIRVRQTDNAGNVSASNELQFTLDTIPPSATVTINPVTADNIINANESASNIAITGVLSGEASEGDEVRVIVNGNTFTGTVDSSQEFSVTVTGSILAGSTSLSVQADITDGAGNTNTVSATRNYNIDTIAPTVTFDAETFYGGGIAQGDIVVNPVISGMASEANTTVTVTVNGQDYPANVSVMNWSVEMTEPLSNGNFAISVSATDVAGNVGAGATADLSINNADPVLTFDDMIISAATTYPFDFPVSLDLAEDEVALLNVIVFPGSGENMRVFSTATPMGSGLWYVPIDLTTLSLSDDIYSGQVEVYVENVWDTEFAAYSDLVVKTTPPNASTVNIAVDNITADNIINYSESLDQFLTLSGTITGDVTIGDNITVSVGMNEPKTTTLNGDFTFSIDVEATELVANTEVTVVISANDGINPPVNIAQNHAYTVDTDAPIITLETTTANTLSPLISGTSNEFADLTLTLNEVEGSGVFTLPTQTVSSAWTFDLSMLGVTLTPGDWEISASAIDDAGNGSNLIEPAVLTITLPPVVSDDNYIRIWDGVSVVSISPTNGVLSNDSDPNGLPLTVSSMSLLQGSGSLTYFTDGAFDYSPSSTDQVVTLEYIASNGIEASSTAQVTLTLRREDASELQACLFLPAQIAAGEDLTWDLDPFNSLDSGSSLSVLSSPSPSGLNFAISGTQATFTSPQAGLYSGLTLEATNAYGETDVLGPYSINVEDPYTSSAHTALNTNQMSISHTAADAQGRLMVMGGATNFADETITELRLVRLDRNGNLDATFGTNGVVTHVLPASTRSGVTVQTATANVQTSLRLGDEWLIGGYIHYTADAGATEWTAAFLLRTSADGSLSPLFVDGQNNPGIWVREGATENYEVGALLLQGTEDLYVAVNTLLFDTGRVRPSSSTVYITTPLDWPNSEFSVLFGETDYRIRVMATVPDSRDVMVAAQFYSGSENDYLHFARYINNASSWSGDLSLNSDFNYLAALDSAGDTTTNFPDIRHAVVTEAGQLWISGQKDTQSSTNTTYYVAVIDLDYNYVDPGVFEVDAPGFNNQQYSLGLIAGYDNAVYHLRSDVTSTSMQRYLTNGSIDTTYGITGSKSVTGLVADVTSLSRAKGSAIIQGTQLLIVQPDAADLTQYRSQQIDVYEPNEHAFFATVDVCGVVARTSEEVSGSPIPRGMVASGTDLYVAFEAAGWNIGKLINGTQWVLGDERGGYYTDAPNFNYNELMGLSVDNLGRTVTVGFAYASNVVRRFNTDGTPDTTFLPEALSFSPQFVAVDSLDRVIVAGIDPYSQTPIINLLRFNSDGSLDDTFNTTFAANDPDIPISGLELSDLAVDANDNLLLLFFASDLSSETHLARVNADGTLDAAFGNEVGAEDNDARWSSTAIGTGYSLLVADSGRLYIWAYEEDLQIAFGNVHVQALTTSGQPDSSFGSNGVVTLNGYESPLDSFYLFNSRTKFHWLTEDLEGRLYVAAREFNAGRTVVFRLEANGDYSSNWGNEGIVPMTGAAQFSDTLHSLALVNDQLRVLWSDLESSGVLTLDANGMADFTVGLDGSVGISSPLGIEAKNLTLSPSGEMYLVARNTTYPESFAVESVFWGLTSSGANITDFGDSSIRLGEVWASNTSPIALRNNEQGTLLLANNPIGGEQQEGAGIGVYALEILRLGGPGDSLAEQDINISSPGSPSVRSLNSFVDDLALGTLVDGPLSSIFAVSRNGTLVTPPFGGAATQLWSPTAPTGLNGGYSYAQVLDAGNGKVYVLAQDFGDVESDIPMSWFVSAYDRNALTDDWVEQTATADSKLVRDMALDSAGNLLVLDMEYGDEQGRIVRLNTDTFAFDTAWGNLGEADFTQPIFAMSALLVAPDGSIWTGGADANSRPVVVRLDADGTEIQRWTGPQLTRASLSRVVDLEIDNAGHINVLFDSLRSGEWRAEIVRIPRAH</sequence>
<evidence type="ECO:0000259" key="2">
    <source>
        <dbReference type="Pfam" id="PF17803"/>
    </source>
</evidence>
<feature type="chain" id="PRO_5045377050" evidence="1">
    <location>
        <begin position="28"/>
        <end position="2261"/>
    </location>
</feature>
<evidence type="ECO:0000256" key="1">
    <source>
        <dbReference type="SAM" id="SignalP"/>
    </source>
</evidence>
<dbReference type="PROSITE" id="PS51257">
    <property type="entry name" value="PROKAR_LIPOPROTEIN"/>
    <property type="match status" value="1"/>
</dbReference>
<dbReference type="InterPro" id="IPR044016">
    <property type="entry name" value="Big_13"/>
</dbReference>
<dbReference type="Gene3D" id="2.80.10.50">
    <property type="match status" value="2"/>
</dbReference>
<gene>
    <name evidence="4" type="ORF">ACFOOG_07800</name>
</gene>
<dbReference type="NCBIfam" id="NF033510">
    <property type="entry name" value="Ca_tandemer"/>
    <property type="match status" value="2"/>
</dbReference>
<proteinExistence type="predicted"/>
<feature type="domain" description="RapA2 cadherin-like" evidence="2">
    <location>
        <begin position="856"/>
        <end position="919"/>
    </location>
</feature>
<keyword evidence="1" id="KW-0732">Signal</keyword>
<reference evidence="5" key="1">
    <citation type="journal article" date="2019" name="Int. J. Syst. Evol. Microbiol.">
        <title>The Global Catalogue of Microorganisms (GCM) 10K type strain sequencing project: providing services to taxonomists for standard genome sequencing and annotation.</title>
        <authorList>
            <consortium name="The Broad Institute Genomics Platform"/>
            <consortium name="The Broad Institute Genome Sequencing Center for Infectious Disease"/>
            <person name="Wu L."/>
            <person name="Ma J."/>
        </authorList>
    </citation>
    <scope>NUCLEOTIDE SEQUENCE [LARGE SCALE GENOMIC DNA]</scope>
    <source>
        <strain evidence="5">IBRC 10765</strain>
    </source>
</reference>
<dbReference type="Gene3D" id="2.60.40.10">
    <property type="entry name" value="Immunoglobulins"/>
    <property type="match status" value="4"/>
</dbReference>
<feature type="signal peptide" evidence="1">
    <location>
        <begin position="1"/>
        <end position="27"/>
    </location>
</feature>
<dbReference type="InterPro" id="IPR013783">
    <property type="entry name" value="Ig-like_fold"/>
</dbReference>
<dbReference type="EMBL" id="JBHRYR010000003">
    <property type="protein sequence ID" value="MFC3852732.1"/>
    <property type="molecule type" value="Genomic_DNA"/>
</dbReference>